<evidence type="ECO:0000256" key="1">
    <source>
        <dbReference type="SAM" id="MobiDB-lite"/>
    </source>
</evidence>
<organism evidence="2 3">
    <name type="scientific">Clostridium polyendosporum</name>
    <dbReference type="NCBI Taxonomy" id="69208"/>
    <lineage>
        <taxon>Bacteria</taxon>
        <taxon>Bacillati</taxon>
        <taxon>Bacillota</taxon>
        <taxon>Clostridia</taxon>
        <taxon>Eubacteriales</taxon>
        <taxon>Clostridiaceae</taxon>
        <taxon>Clostridium</taxon>
    </lineage>
</organism>
<dbReference type="RefSeq" id="WP_281413938.1">
    <property type="nucleotide sequence ID" value="NZ_BOPZ01000001.1"/>
</dbReference>
<dbReference type="AlphaFoldDB" id="A0A919RYI5"/>
<keyword evidence="3" id="KW-1185">Reference proteome</keyword>
<evidence type="ECO:0000313" key="3">
    <source>
        <dbReference type="Proteomes" id="UP000679179"/>
    </source>
</evidence>
<sequence length="44" mass="5072">MSKGQKTDKRRLAEQTVDFEITSDVVQTHTSHTANKPQPKYLKK</sequence>
<gene>
    <name evidence="2" type="ORF">CPJCM30710_00190</name>
</gene>
<evidence type="ECO:0000313" key="2">
    <source>
        <dbReference type="EMBL" id="GIM27353.1"/>
    </source>
</evidence>
<feature type="compositionally biased region" description="Basic and acidic residues" evidence="1">
    <location>
        <begin position="1"/>
        <end position="13"/>
    </location>
</feature>
<name>A0A919RYI5_9CLOT</name>
<dbReference type="EMBL" id="BOPZ01000001">
    <property type="protein sequence ID" value="GIM27353.1"/>
    <property type="molecule type" value="Genomic_DNA"/>
</dbReference>
<comment type="caution">
    <text evidence="2">The sequence shown here is derived from an EMBL/GenBank/DDBJ whole genome shotgun (WGS) entry which is preliminary data.</text>
</comment>
<feature type="region of interest" description="Disordered" evidence="1">
    <location>
        <begin position="1"/>
        <end position="44"/>
    </location>
</feature>
<feature type="compositionally biased region" description="Polar residues" evidence="1">
    <location>
        <begin position="24"/>
        <end position="36"/>
    </location>
</feature>
<accession>A0A919RYI5</accession>
<proteinExistence type="predicted"/>
<reference evidence="2" key="1">
    <citation type="submission" date="2021-03" db="EMBL/GenBank/DDBJ databases">
        <title>Taxonomic study of Clostridium polyendosporum from meadow-gley soil under rice.</title>
        <authorList>
            <person name="Kobayashi H."/>
            <person name="Tanizawa Y."/>
            <person name="Yagura M."/>
        </authorList>
    </citation>
    <scope>NUCLEOTIDE SEQUENCE</scope>
    <source>
        <strain evidence="2">JCM 30710</strain>
    </source>
</reference>
<dbReference type="Proteomes" id="UP000679179">
    <property type="component" value="Unassembled WGS sequence"/>
</dbReference>
<protein>
    <submittedName>
        <fullName evidence="2">Uncharacterized protein</fullName>
    </submittedName>
</protein>